<dbReference type="Proteomes" id="UP001153292">
    <property type="component" value="Chromosome 1"/>
</dbReference>
<dbReference type="EMBL" id="OU963894">
    <property type="protein sequence ID" value="CAH0397092.1"/>
    <property type="molecule type" value="Genomic_DNA"/>
</dbReference>
<gene>
    <name evidence="1" type="ORF">CHILSU_LOCUS153</name>
</gene>
<organism evidence="1 2">
    <name type="scientific">Chilo suppressalis</name>
    <name type="common">Asiatic rice borer moth</name>
    <dbReference type="NCBI Taxonomy" id="168631"/>
    <lineage>
        <taxon>Eukaryota</taxon>
        <taxon>Metazoa</taxon>
        <taxon>Ecdysozoa</taxon>
        <taxon>Arthropoda</taxon>
        <taxon>Hexapoda</taxon>
        <taxon>Insecta</taxon>
        <taxon>Pterygota</taxon>
        <taxon>Neoptera</taxon>
        <taxon>Endopterygota</taxon>
        <taxon>Lepidoptera</taxon>
        <taxon>Glossata</taxon>
        <taxon>Ditrysia</taxon>
        <taxon>Pyraloidea</taxon>
        <taxon>Crambidae</taxon>
        <taxon>Crambinae</taxon>
        <taxon>Chilo</taxon>
    </lineage>
</organism>
<keyword evidence="2" id="KW-1185">Reference proteome</keyword>
<protein>
    <submittedName>
        <fullName evidence="1">Uncharacterized protein</fullName>
    </submittedName>
</protein>
<proteinExistence type="predicted"/>
<reference evidence="1" key="1">
    <citation type="submission" date="2021-12" db="EMBL/GenBank/DDBJ databases">
        <authorList>
            <person name="King R."/>
        </authorList>
    </citation>
    <scope>NUCLEOTIDE SEQUENCE</scope>
</reference>
<evidence type="ECO:0000313" key="1">
    <source>
        <dbReference type="EMBL" id="CAH0397092.1"/>
    </source>
</evidence>
<evidence type="ECO:0000313" key="2">
    <source>
        <dbReference type="Proteomes" id="UP001153292"/>
    </source>
</evidence>
<sequence>MIINSSKCNVISSTSIKNKIVFDYHTGGSTLQRTLVIRDLGGYHDEGLTFRPHYDYLIFYCHQLLGFISRYTKEFTNQSTLLYLYFSLVRNKLEYASVLWSPHYNVLKEFKQRFSLFSVSNLI</sequence>
<name>A0ABN8AS63_CHISP</name>
<accession>A0ABN8AS63</accession>